<feature type="compositionally biased region" description="Basic and acidic residues" evidence="1">
    <location>
        <begin position="7"/>
        <end position="22"/>
    </location>
</feature>
<dbReference type="Proteomes" id="UP001283361">
    <property type="component" value="Unassembled WGS sequence"/>
</dbReference>
<organism evidence="2 3">
    <name type="scientific">Elysia crispata</name>
    <name type="common">lettuce slug</name>
    <dbReference type="NCBI Taxonomy" id="231223"/>
    <lineage>
        <taxon>Eukaryota</taxon>
        <taxon>Metazoa</taxon>
        <taxon>Spiralia</taxon>
        <taxon>Lophotrochozoa</taxon>
        <taxon>Mollusca</taxon>
        <taxon>Gastropoda</taxon>
        <taxon>Heterobranchia</taxon>
        <taxon>Euthyneura</taxon>
        <taxon>Panpulmonata</taxon>
        <taxon>Sacoglossa</taxon>
        <taxon>Placobranchoidea</taxon>
        <taxon>Plakobranchidae</taxon>
        <taxon>Elysia</taxon>
    </lineage>
</organism>
<comment type="caution">
    <text evidence="2">The sequence shown here is derived from an EMBL/GenBank/DDBJ whole genome shotgun (WGS) entry which is preliminary data.</text>
</comment>
<name>A0AAE0ZS53_9GAST</name>
<evidence type="ECO:0000313" key="2">
    <source>
        <dbReference type="EMBL" id="KAK3774590.1"/>
    </source>
</evidence>
<gene>
    <name evidence="2" type="ORF">RRG08_035020</name>
</gene>
<sequence length="138" mass="15209">MWNAQKSRYDKENHEQQKDTKFKGKPRVSAVAVISPIPTASLVQPSRDAMTIDIGHPFTSSQPSYLPLSVTPRISFDLSLQPNTTTSHTKRVLTRSCYWNGTGVSMSVNQVKLPAMTCPVSVDCADTVLTFLHSTLAD</sequence>
<evidence type="ECO:0000313" key="3">
    <source>
        <dbReference type="Proteomes" id="UP001283361"/>
    </source>
</evidence>
<reference evidence="2" key="1">
    <citation type="journal article" date="2023" name="G3 (Bethesda)">
        <title>A reference genome for the long-term kleptoplast-retaining sea slug Elysia crispata morphotype clarki.</title>
        <authorList>
            <person name="Eastman K.E."/>
            <person name="Pendleton A.L."/>
            <person name="Shaikh M.A."/>
            <person name="Suttiyut T."/>
            <person name="Ogas R."/>
            <person name="Tomko P."/>
            <person name="Gavelis G."/>
            <person name="Widhalm J.R."/>
            <person name="Wisecaver J.H."/>
        </authorList>
    </citation>
    <scope>NUCLEOTIDE SEQUENCE</scope>
    <source>
        <strain evidence="2">ECLA1</strain>
    </source>
</reference>
<dbReference type="EMBL" id="JAWDGP010003399">
    <property type="protein sequence ID" value="KAK3774590.1"/>
    <property type="molecule type" value="Genomic_DNA"/>
</dbReference>
<feature type="region of interest" description="Disordered" evidence="1">
    <location>
        <begin position="1"/>
        <end position="24"/>
    </location>
</feature>
<accession>A0AAE0ZS53</accession>
<protein>
    <submittedName>
        <fullName evidence="2">Uncharacterized protein</fullName>
    </submittedName>
</protein>
<dbReference type="AlphaFoldDB" id="A0AAE0ZS53"/>
<proteinExistence type="predicted"/>
<keyword evidence="3" id="KW-1185">Reference proteome</keyword>
<evidence type="ECO:0000256" key="1">
    <source>
        <dbReference type="SAM" id="MobiDB-lite"/>
    </source>
</evidence>